<evidence type="ECO:0000313" key="1">
    <source>
        <dbReference type="EMBL" id="SEJ55186.1"/>
    </source>
</evidence>
<dbReference type="InterPro" id="IPR031856">
    <property type="entry name" value="YdaS_toxin-like"/>
</dbReference>
<dbReference type="Gene3D" id="1.10.260.40">
    <property type="entry name" value="lambda repressor-like DNA-binding domains"/>
    <property type="match status" value="1"/>
</dbReference>
<dbReference type="InterPro" id="IPR010982">
    <property type="entry name" value="Lambda_DNA-bd_dom_sf"/>
</dbReference>
<dbReference type="AlphaFoldDB" id="A0A1H6ZR92"/>
<dbReference type="RefSeq" id="WP_091336847.1">
    <property type="nucleotide sequence ID" value="NZ_FNYC01000012.1"/>
</dbReference>
<sequence>MSLLAYIEDTGVRRSLADQCGTTPGYLWQVAVNWRGRKAGIDLAKRIEKATDGAITRYDLRPDVFGAKPPRTKAKAA</sequence>
<dbReference type="Pfam" id="PF15943">
    <property type="entry name" value="YdaS_toxin"/>
    <property type="match status" value="1"/>
</dbReference>
<dbReference type="OrthoDB" id="6446140at2"/>
<evidence type="ECO:0000313" key="2">
    <source>
        <dbReference type="Proteomes" id="UP000199420"/>
    </source>
</evidence>
<proteinExistence type="predicted"/>
<name>A0A1H6ZR92_9GAMM</name>
<evidence type="ECO:0008006" key="3">
    <source>
        <dbReference type="Google" id="ProtNLM"/>
    </source>
</evidence>
<gene>
    <name evidence="1" type="ORF">SAMN04487997_0187</name>
</gene>
<dbReference type="GO" id="GO:0003677">
    <property type="term" value="F:DNA binding"/>
    <property type="evidence" value="ECO:0007669"/>
    <property type="project" value="InterPro"/>
</dbReference>
<organism evidence="1 2">
    <name type="scientific">Frateuria terrea</name>
    <dbReference type="NCBI Taxonomy" id="529704"/>
    <lineage>
        <taxon>Bacteria</taxon>
        <taxon>Pseudomonadati</taxon>
        <taxon>Pseudomonadota</taxon>
        <taxon>Gammaproteobacteria</taxon>
        <taxon>Lysobacterales</taxon>
        <taxon>Rhodanobacteraceae</taxon>
        <taxon>Frateuria</taxon>
    </lineage>
</organism>
<protein>
    <recommendedName>
        <fullName evidence="3">Antitoxin of toxin-antitoxin system, YdaS/YdaT</fullName>
    </recommendedName>
</protein>
<reference evidence="1 2" key="1">
    <citation type="submission" date="2016-10" db="EMBL/GenBank/DDBJ databases">
        <authorList>
            <person name="de Groot N.N."/>
        </authorList>
    </citation>
    <scope>NUCLEOTIDE SEQUENCE [LARGE SCALE GENOMIC DNA]</scope>
    <source>
        <strain evidence="1 2">DSM 26515</strain>
    </source>
</reference>
<dbReference type="STRING" id="529704.SAMN02927913_2203"/>
<dbReference type="EMBL" id="FNYC01000012">
    <property type="protein sequence ID" value="SEJ55186.1"/>
    <property type="molecule type" value="Genomic_DNA"/>
</dbReference>
<accession>A0A1H6ZR92</accession>
<dbReference type="Proteomes" id="UP000199420">
    <property type="component" value="Unassembled WGS sequence"/>
</dbReference>
<keyword evidence="2" id="KW-1185">Reference proteome</keyword>